<name>A0A0C2SIZ3_CLOBO</name>
<gene>
    <name evidence="3" type="ORF">FC774_01325</name>
    <name evidence="4" type="ORF">FDB51_12865</name>
</gene>
<evidence type="ECO:0000259" key="2">
    <source>
        <dbReference type="Pfam" id="PF16244"/>
    </source>
</evidence>
<evidence type="ECO:0000313" key="6">
    <source>
        <dbReference type="Proteomes" id="UP000476820"/>
    </source>
</evidence>
<dbReference type="EMBL" id="SWOV01000002">
    <property type="protein sequence ID" value="NFF86552.1"/>
    <property type="molecule type" value="Genomic_DNA"/>
</dbReference>
<dbReference type="Pfam" id="PF16244">
    <property type="entry name" value="DUF4901"/>
    <property type="match status" value="1"/>
</dbReference>
<feature type="domain" description="YcdB/YcdC repeated" evidence="2">
    <location>
        <begin position="85"/>
        <end position="181"/>
    </location>
</feature>
<dbReference type="EMBL" id="SWVK01000018">
    <property type="protein sequence ID" value="NFN35999.1"/>
    <property type="molecule type" value="Genomic_DNA"/>
</dbReference>
<feature type="transmembrane region" description="Helical" evidence="1">
    <location>
        <begin position="9"/>
        <end position="29"/>
    </location>
</feature>
<evidence type="ECO:0000313" key="4">
    <source>
        <dbReference type="EMBL" id="NFN35999.1"/>
    </source>
</evidence>
<proteinExistence type="predicted"/>
<evidence type="ECO:0000313" key="5">
    <source>
        <dbReference type="Proteomes" id="UP000473681"/>
    </source>
</evidence>
<dbReference type="Proteomes" id="UP000473681">
    <property type="component" value="Unassembled WGS sequence"/>
</dbReference>
<reference evidence="5 6" key="1">
    <citation type="submission" date="2019-04" db="EMBL/GenBank/DDBJ databases">
        <title>Genome sequencing of Clostridium botulinum Groups I-IV and Clostridium butyricum.</title>
        <authorList>
            <person name="Brunt J."/>
            <person name="Van Vliet A.H.M."/>
            <person name="Stringer S.C."/>
            <person name="Carter A.T."/>
            <person name="Peck M.W."/>
        </authorList>
    </citation>
    <scope>NUCLEOTIDE SEQUENCE [LARGE SCALE GENOMIC DNA]</scope>
    <source>
        <strain evidence="3 6">1605</strain>
        <strain evidence="4 5">CB-K-33E</strain>
    </source>
</reference>
<evidence type="ECO:0000256" key="1">
    <source>
        <dbReference type="SAM" id="Phobius"/>
    </source>
</evidence>
<sequence>MSSKKTKMISVIVLAILSITVIFVMHKFIGDGSRDIKAAKSFIEKLHEINAIEDKDDLKNIEYKRVKTLGNKNKLIYKTVTANSFGIDLDKDYNVIGFANKDIKQDQNEISYYEAKEKSYEYLKSIYNETLSFRGLKNEKDSDKLPYYSFVYLKCKNGYPIYSDEIIICINKSNGLLENYTNSSIQRECKEFVINISQEEAEKEALSLFNKFNVNGEIVYPTELAYAERKTRNEKNLNSELCYVITVKGKDINDAEFTNKFFVTTESKEVINNIKYGAENSVVTD</sequence>
<keyword evidence="1" id="KW-1133">Transmembrane helix</keyword>
<dbReference type="AlphaFoldDB" id="A0A0C2SIZ3"/>
<dbReference type="InterPro" id="IPR032599">
    <property type="entry name" value="YcdB/YcdC_rep_domain"/>
</dbReference>
<dbReference type="Proteomes" id="UP000476820">
    <property type="component" value="Unassembled WGS sequence"/>
</dbReference>
<protein>
    <recommendedName>
        <fullName evidence="2">YcdB/YcdC repeated domain-containing protein</fullName>
    </recommendedName>
</protein>
<keyword evidence="1" id="KW-0472">Membrane</keyword>
<accession>A0A0C2SIZ3</accession>
<evidence type="ECO:0000313" key="3">
    <source>
        <dbReference type="EMBL" id="NFF86552.1"/>
    </source>
</evidence>
<organism evidence="4 5">
    <name type="scientific">Clostridium botulinum</name>
    <dbReference type="NCBI Taxonomy" id="1491"/>
    <lineage>
        <taxon>Bacteria</taxon>
        <taxon>Bacillati</taxon>
        <taxon>Bacillota</taxon>
        <taxon>Clostridia</taxon>
        <taxon>Eubacteriales</taxon>
        <taxon>Clostridiaceae</taxon>
        <taxon>Clostridium</taxon>
    </lineage>
</organism>
<dbReference type="OrthoDB" id="1907436at2"/>
<comment type="caution">
    <text evidence="4">The sequence shown here is derived from an EMBL/GenBank/DDBJ whole genome shotgun (WGS) entry which is preliminary data.</text>
</comment>
<dbReference type="RefSeq" id="WP_012450189.1">
    <property type="nucleotide sequence ID" value="NZ_CP010520.1"/>
</dbReference>
<keyword evidence="1" id="KW-0812">Transmembrane</keyword>